<gene>
    <name evidence="10" type="ORF">MSP1404_LOCUS1149</name>
</gene>
<dbReference type="PANTHER" id="PTHR22749:SF6">
    <property type="entry name" value="RIBOFLAVIN KINASE"/>
    <property type="match status" value="1"/>
</dbReference>
<dbReference type="InterPro" id="IPR015865">
    <property type="entry name" value="Riboflavin_kinase_bac/euk"/>
</dbReference>
<comment type="pathway">
    <text evidence="1">Cofactor biosynthesis; FMN biosynthesis; FMN from riboflavin (ATP route): step 1/1.</text>
</comment>
<dbReference type="AlphaFoldDB" id="A0A7S0KD66"/>
<evidence type="ECO:0000256" key="6">
    <source>
        <dbReference type="ARBA" id="ARBA00022741"/>
    </source>
</evidence>
<dbReference type="SUPFAM" id="SSF82114">
    <property type="entry name" value="Riboflavin kinase-like"/>
    <property type="match status" value="1"/>
</dbReference>
<evidence type="ECO:0000256" key="2">
    <source>
        <dbReference type="ARBA" id="ARBA00012105"/>
    </source>
</evidence>
<dbReference type="GO" id="GO:0009231">
    <property type="term" value="P:riboflavin biosynthetic process"/>
    <property type="evidence" value="ECO:0007669"/>
    <property type="project" value="InterPro"/>
</dbReference>
<evidence type="ECO:0000256" key="8">
    <source>
        <dbReference type="SAM" id="MobiDB-lite"/>
    </source>
</evidence>
<evidence type="ECO:0000256" key="5">
    <source>
        <dbReference type="ARBA" id="ARBA00022679"/>
    </source>
</evidence>
<evidence type="ECO:0000259" key="9">
    <source>
        <dbReference type="SMART" id="SM00904"/>
    </source>
</evidence>
<protein>
    <recommendedName>
        <fullName evidence="2">riboflavin kinase</fullName>
        <ecNumber evidence="2">2.7.1.26</ecNumber>
    </recommendedName>
</protein>
<dbReference type="InterPro" id="IPR023468">
    <property type="entry name" value="Riboflavin_kinase"/>
</dbReference>
<organism evidence="10">
    <name type="scientific">Micromonas pusilla</name>
    <name type="common">Picoplanktonic green alga</name>
    <name type="synonym">Chromulina pusilla</name>
    <dbReference type="NCBI Taxonomy" id="38833"/>
    <lineage>
        <taxon>Eukaryota</taxon>
        <taxon>Viridiplantae</taxon>
        <taxon>Chlorophyta</taxon>
        <taxon>Mamiellophyceae</taxon>
        <taxon>Mamiellales</taxon>
        <taxon>Mamiellaceae</taxon>
        <taxon>Micromonas</taxon>
    </lineage>
</organism>
<reference evidence="10" key="1">
    <citation type="submission" date="2021-01" db="EMBL/GenBank/DDBJ databases">
        <authorList>
            <person name="Corre E."/>
            <person name="Pelletier E."/>
            <person name="Niang G."/>
            <person name="Scheremetjew M."/>
            <person name="Finn R."/>
            <person name="Kale V."/>
            <person name="Holt S."/>
            <person name="Cochrane G."/>
            <person name="Meng A."/>
            <person name="Brown T."/>
            <person name="Cohen L."/>
        </authorList>
    </citation>
    <scope>NUCLEOTIDE SEQUENCE</scope>
    <source>
        <strain evidence="10">CCMP494</strain>
    </source>
</reference>
<dbReference type="SUPFAM" id="SSF53335">
    <property type="entry name" value="S-adenosyl-L-methionine-dependent methyltransferases"/>
    <property type="match status" value="1"/>
</dbReference>
<dbReference type="InterPro" id="IPR023465">
    <property type="entry name" value="Riboflavin_kinase_dom_sf"/>
</dbReference>
<dbReference type="Gene3D" id="3.40.50.150">
    <property type="entry name" value="Vaccinia Virus protein VP39"/>
    <property type="match status" value="1"/>
</dbReference>
<dbReference type="GO" id="GO:0009398">
    <property type="term" value="P:FMN biosynthetic process"/>
    <property type="evidence" value="ECO:0007669"/>
    <property type="project" value="UniProtKB-UniPathway"/>
</dbReference>
<evidence type="ECO:0000256" key="3">
    <source>
        <dbReference type="ARBA" id="ARBA00022630"/>
    </source>
</evidence>
<dbReference type="EMBL" id="HBEV01001437">
    <property type="protein sequence ID" value="CAD8577327.1"/>
    <property type="molecule type" value="Transcribed_RNA"/>
</dbReference>
<keyword evidence="3" id="KW-0285">Flavoprotein</keyword>
<keyword evidence="7" id="KW-0067">ATP-binding</keyword>
<proteinExistence type="predicted"/>
<dbReference type="CDD" id="cd02440">
    <property type="entry name" value="AdoMet_MTases"/>
    <property type="match status" value="1"/>
</dbReference>
<feature type="compositionally biased region" description="Low complexity" evidence="8">
    <location>
        <begin position="28"/>
        <end position="43"/>
    </location>
</feature>
<dbReference type="PANTHER" id="PTHR22749">
    <property type="entry name" value="RIBOFLAVIN KINASE/FMN ADENYLYLTRANSFERASE"/>
    <property type="match status" value="1"/>
</dbReference>
<evidence type="ECO:0000256" key="1">
    <source>
        <dbReference type="ARBA" id="ARBA00005201"/>
    </source>
</evidence>
<dbReference type="InterPro" id="IPR041698">
    <property type="entry name" value="Methyltransf_25"/>
</dbReference>
<evidence type="ECO:0000313" key="10">
    <source>
        <dbReference type="EMBL" id="CAD8577327.1"/>
    </source>
</evidence>
<evidence type="ECO:0000256" key="7">
    <source>
        <dbReference type="ARBA" id="ARBA00022840"/>
    </source>
</evidence>
<dbReference type="Pfam" id="PF01687">
    <property type="entry name" value="Flavokinase"/>
    <property type="match status" value="1"/>
</dbReference>
<accession>A0A7S0KD66</accession>
<keyword evidence="4" id="KW-0288">FMN</keyword>
<dbReference type="UniPathway" id="UPA00276">
    <property type="reaction ID" value="UER00406"/>
</dbReference>
<dbReference type="InterPro" id="IPR029063">
    <property type="entry name" value="SAM-dependent_MTases_sf"/>
</dbReference>
<keyword evidence="6" id="KW-0547">Nucleotide-binding</keyword>
<dbReference type="Pfam" id="PF13649">
    <property type="entry name" value="Methyltransf_25"/>
    <property type="match status" value="1"/>
</dbReference>
<dbReference type="SMART" id="SM00904">
    <property type="entry name" value="Flavokinase"/>
    <property type="match status" value="1"/>
</dbReference>
<name>A0A7S0KD66_MICPS</name>
<feature type="region of interest" description="Disordered" evidence="8">
    <location>
        <begin position="1"/>
        <end position="46"/>
    </location>
</feature>
<sequence>MAASVRGTPLAALNRASTHPRARRSAGHRGASSRISRAAPPGADAVAEQKAAHVAEITARRDEMVAGCVSCTMPDEGDRGDFLADVALGGRSVEAKGEGSSLRVLVVGAETGKLAKSLMDRGASHVLVIDHSQAMLDRAAELFDPPGTLGNDPCVRFLRADVADVKPYQGPFDAVVFNDSLASEHDPADALRRASLLVSPGSTVVISQRIDDGANGVSDLHPALPSMDVAAMIADLPLEASASAADGKAMDGEGGSSGAKSASAARTEDCCSGSCWTFEVPPLYAMRGAVEMRAPVVSGFGRGSKQMGVPTANMDPAVLAPQLERMRRGVYFGFARLPDDPNNASWSKCVINVGQRPTFADGAGVTIEVHVMETMGRDFYGETMECVALGYLRPEMRFAGLRELVGRIMTDIGLARNALDAESMRGAVDGKNSWSAD</sequence>
<feature type="domain" description="Riboflavin kinase" evidence="9">
    <location>
        <begin position="285"/>
        <end position="420"/>
    </location>
</feature>
<dbReference type="GO" id="GO:0005524">
    <property type="term" value="F:ATP binding"/>
    <property type="evidence" value="ECO:0007669"/>
    <property type="project" value="UniProtKB-KW"/>
</dbReference>
<dbReference type="GO" id="GO:0008531">
    <property type="term" value="F:riboflavin kinase activity"/>
    <property type="evidence" value="ECO:0007669"/>
    <property type="project" value="UniProtKB-EC"/>
</dbReference>
<feature type="compositionally biased region" description="Basic residues" evidence="8">
    <location>
        <begin position="18"/>
        <end position="27"/>
    </location>
</feature>
<evidence type="ECO:0000256" key="4">
    <source>
        <dbReference type="ARBA" id="ARBA00022643"/>
    </source>
</evidence>
<keyword evidence="5" id="KW-0808">Transferase</keyword>
<dbReference type="Gene3D" id="2.40.30.30">
    <property type="entry name" value="Riboflavin kinase-like"/>
    <property type="match status" value="1"/>
</dbReference>
<dbReference type="EC" id="2.7.1.26" evidence="2"/>